<evidence type="ECO:0000313" key="2">
    <source>
        <dbReference type="Proteomes" id="UP001153404"/>
    </source>
</evidence>
<dbReference type="AlphaFoldDB" id="A0A9X4QVE2"/>
<organism evidence="1 2">
    <name type="scientific">Cohnella rhizosphaerae</name>
    <dbReference type="NCBI Taxonomy" id="1457232"/>
    <lineage>
        <taxon>Bacteria</taxon>
        <taxon>Bacillati</taxon>
        <taxon>Bacillota</taxon>
        <taxon>Bacilli</taxon>
        <taxon>Bacillales</taxon>
        <taxon>Paenibacillaceae</taxon>
        <taxon>Cohnella</taxon>
    </lineage>
</organism>
<sequence>MEVQCLKVKIKPGMTQEFIDFVKDMQVNKMEFVYETMRSENIVVESIFLEKGEDADHIIFYTRSNPAEKAAEEREQGSAIPVDTASIEMLQKTWDSVESLEVLFDAGRLP</sequence>
<dbReference type="InterPro" id="IPR046174">
    <property type="entry name" value="DUF6176"/>
</dbReference>
<proteinExistence type="predicted"/>
<comment type="caution">
    <text evidence="1">The sequence shown here is derived from an EMBL/GenBank/DDBJ whole genome shotgun (WGS) entry which is preliminary data.</text>
</comment>
<dbReference type="Proteomes" id="UP001153404">
    <property type="component" value="Unassembled WGS sequence"/>
</dbReference>
<dbReference type="EMBL" id="JAPDIA010000008">
    <property type="protein sequence ID" value="MDG0812353.1"/>
    <property type="molecule type" value="Genomic_DNA"/>
</dbReference>
<dbReference type="Pfam" id="PF19673">
    <property type="entry name" value="DUF6176"/>
    <property type="match status" value="1"/>
</dbReference>
<evidence type="ECO:0000313" key="1">
    <source>
        <dbReference type="EMBL" id="MDG0812353.1"/>
    </source>
</evidence>
<accession>A0A9X4QVE2</accession>
<dbReference type="RefSeq" id="WP_277535608.1">
    <property type="nucleotide sequence ID" value="NZ_JAPDIA010000008.1"/>
</dbReference>
<protein>
    <submittedName>
        <fullName evidence="1">DUF6176 family protein</fullName>
    </submittedName>
</protein>
<reference evidence="1" key="1">
    <citation type="submission" date="2022-10" db="EMBL/GenBank/DDBJ databases">
        <title>Comparative genomic analysis of Cohnella hashimotonis sp. nov., isolated from the International Space Station.</title>
        <authorList>
            <person name="Simpson A."/>
            <person name="Venkateswaran K."/>
        </authorList>
    </citation>
    <scope>NUCLEOTIDE SEQUENCE</scope>
    <source>
        <strain evidence="1">DSM 28161</strain>
    </source>
</reference>
<keyword evidence="2" id="KW-1185">Reference proteome</keyword>
<gene>
    <name evidence="1" type="ORF">OMP40_25640</name>
</gene>
<name>A0A9X4QVE2_9BACL</name>